<dbReference type="InterPro" id="IPR000485">
    <property type="entry name" value="AsnC-type_HTH_dom"/>
</dbReference>
<dbReference type="Proteomes" id="UP000024329">
    <property type="component" value="Unassembled WGS sequence"/>
</dbReference>
<keyword evidence="3" id="KW-0804">Transcription</keyword>
<dbReference type="Gene3D" id="1.10.10.10">
    <property type="entry name" value="Winged helix-like DNA-binding domain superfamily/Winged helix DNA-binding domain"/>
    <property type="match status" value="1"/>
</dbReference>
<dbReference type="InterPro" id="IPR036390">
    <property type="entry name" value="WH_DNA-bd_sf"/>
</dbReference>
<dbReference type="SUPFAM" id="SSF46785">
    <property type="entry name" value="Winged helix' DNA-binding domain"/>
    <property type="match status" value="1"/>
</dbReference>
<dbReference type="KEGG" id="nre:BES08_17825"/>
<dbReference type="InterPro" id="IPR036388">
    <property type="entry name" value="WH-like_DNA-bd_sf"/>
</dbReference>
<evidence type="ECO:0000313" key="8">
    <source>
        <dbReference type="Proteomes" id="UP000094626"/>
    </source>
</evidence>
<dbReference type="InterPro" id="IPR011008">
    <property type="entry name" value="Dimeric_a/b-barrel"/>
</dbReference>
<dbReference type="GO" id="GO:0043565">
    <property type="term" value="F:sequence-specific DNA binding"/>
    <property type="evidence" value="ECO:0007669"/>
    <property type="project" value="InterPro"/>
</dbReference>
<dbReference type="PANTHER" id="PTHR30154:SF53">
    <property type="entry name" value="HTH-TYPE TRANSCRIPTIONAL REGULATOR LRPC"/>
    <property type="match status" value="1"/>
</dbReference>
<evidence type="ECO:0000313" key="5">
    <source>
        <dbReference type="EMBL" id="AOR78787.1"/>
    </source>
</evidence>
<dbReference type="PRINTS" id="PR00033">
    <property type="entry name" value="HTHASNC"/>
</dbReference>
<dbReference type="InterPro" id="IPR019887">
    <property type="entry name" value="Tscrpt_reg_AsnC/Lrp_C"/>
</dbReference>
<evidence type="ECO:0000313" key="6">
    <source>
        <dbReference type="EMBL" id="EZP70325.1"/>
    </source>
</evidence>
<dbReference type="PANTHER" id="PTHR30154">
    <property type="entry name" value="LEUCINE-RESPONSIVE REGULATORY PROTEIN"/>
    <property type="match status" value="1"/>
</dbReference>
<feature type="domain" description="HTH asnC-type" evidence="4">
    <location>
        <begin position="14"/>
        <end position="76"/>
    </location>
</feature>
<evidence type="ECO:0000256" key="3">
    <source>
        <dbReference type="ARBA" id="ARBA00023163"/>
    </source>
</evidence>
<keyword evidence="1" id="KW-0805">Transcription regulation</keyword>
<evidence type="ECO:0000256" key="1">
    <source>
        <dbReference type="ARBA" id="ARBA00023015"/>
    </source>
</evidence>
<dbReference type="Proteomes" id="UP000094626">
    <property type="component" value="Plasmid pSA1"/>
</dbReference>
<evidence type="ECO:0000256" key="2">
    <source>
        <dbReference type="ARBA" id="ARBA00023125"/>
    </source>
</evidence>
<protein>
    <submittedName>
        <fullName evidence="5">AsnC family transcriptional regulator</fullName>
    </submittedName>
    <submittedName>
        <fullName evidence="6">Transcriptional regulator, trmb</fullName>
    </submittedName>
</protein>
<gene>
    <name evidence="5" type="ORF">BES08_17825</name>
    <name evidence="6" type="ORF">BV97_05449</name>
</gene>
<dbReference type="Pfam" id="PF13412">
    <property type="entry name" value="HTH_24"/>
    <property type="match status" value="1"/>
</dbReference>
<dbReference type="SMART" id="SM00344">
    <property type="entry name" value="HTH_ASNC"/>
    <property type="match status" value="1"/>
</dbReference>
<keyword evidence="8" id="KW-1185">Reference proteome</keyword>
<reference evidence="5" key="2">
    <citation type="submission" date="2016-08" db="EMBL/GenBank/DDBJ databases">
        <authorList>
            <person name="Seilhamer J.J."/>
        </authorList>
    </citation>
    <scope>NUCLEOTIDE SEQUENCE [LARGE SCALE GENOMIC DNA]</scope>
    <source>
        <strain evidence="5">SA1</strain>
        <plasmid evidence="5">pSA1</plasmid>
    </source>
</reference>
<sequence>MNDREIDLQSGVRLDETDESLLALLRRDARLPIAQLAKELTIPRGQLYSRLARLEEAGIVAGYTVRLGEAYAAGRIRAHMMIKTAPRWHREVESALEHIARVQAVHAISGEYDIIAMLEAEDSRHLNDLIDDIGMLEGIERTSTSVILATKLER</sequence>
<keyword evidence="2" id="KW-0238">DNA-binding</keyword>
<dbReference type="Pfam" id="PF01037">
    <property type="entry name" value="AsnC_trans_reg"/>
    <property type="match status" value="1"/>
</dbReference>
<dbReference type="PATRIC" id="fig|158500.4.peg.5523"/>
<evidence type="ECO:0000259" key="4">
    <source>
        <dbReference type="PROSITE" id="PS50956"/>
    </source>
</evidence>
<dbReference type="AlphaFoldDB" id="A0A031JC83"/>
<evidence type="ECO:0000313" key="7">
    <source>
        <dbReference type="Proteomes" id="UP000024329"/>
    </source>
</evidence>
<dbReference type="GO" id="GO:0005829">
    <property type="term" value="C:cytosol"/>
    <property type="evidence" value="ECO:0007669"/>
    <property type="project" value="TreeGrafter"/>
</dbReference>
<dbReference type="Gene3D" id="3.30.70.920">
    <property type="match status" value="1"/>
</dbReference>
<dbReference type="EMBL" id="JFYZ01000068">
    <property type="protein sequence ID" value="EZP70325.1"/>
    <property type="molecule type" value="Genomic_DNA"/>
</dbReference>
<dbReference type="OrthoDB" id="9809462at2"/>
<dbReference type="PROSITE" id="PS50956">
    <property type="entry name" value="HTH_ASNC_2"/>
    <property type="match status" value="1"/>
</dbReference>
<dbReference type="GO" id="GO:0043200">
    <property type="term" value="P:response to amino acid"/>
    <property type="evidence" value="ECO:0007669"/>
    <property type="project" value="TreeGrafter"/>
</dbReference>
<dbReference type="InterPro" id="IPR019888">
    <property type="entry name" value="Tscrpt_reg_AsnC-like"/>
</dbReference>
<keyword evidence="5" id="KW-0614">Plasmid</keyword>
<organism evidence="6 7">
    <name type="scientific">Novosphingobium resinovorum</name>
    <dbReference type="NCBI Taxonomy" id="158500"/>
    <lineage>
        <taxon>Bacteria</taxon>
        <taxon>Pseudomonadati</taxon>
        <taxon>Pseudomonadota</taxon>
        <taxon>Alphaproteobacteria</taxon>
        <taxon>Sphingomonadales</taxon>
        <taxon>Sphingomonadaceae</taxon>
        <taxon>Novosphingobium</taxon>
    </lineage>
</organism>
<reference evidence="6 7" key="1">
    <citation type="submission" date="2014-03" db="EMBL/GenBank/DDBJ databases">
        <title>Whole genome sequence of Novosphingobium resinovorum KF1.</title>
        <authorList>
            <person name="Gan H.M."/>
            <person name="Gan H.Y."/>
            <person name="Chew T.H."/>
            <person name="Savka M.A."/>
        </authorList>
    </citation>
    <scope>NUCLEOTIDE SEQUENCE [LARGE SCALE GENOMIC DNA]</scope>
    <source>
        <strain evidence="6 7">KF1</strain>
    </source>
</reference>
<accession>A0A031JC83</accession>
<dbReference type="SUPFAM" id="SSF54909">
    <property type="entry name" value="Dimeric alpha+beta barrel"/>
    <property type="match status" value="1"/>
</dbReference>
<geneLocation type="plasmid" evidence="5 8">
    <name>pSA1</name>
</geneLocation>
<proteinExistence type="predicted"/>
<name>A0A031JC83_9SPHN</name>
<reference evidence="8" key="3">
    <citation type="journal article" date="2017" name="J. Biotechnol.">
        <title>Complete genome sequence of Novosphingobium resinovorum SA1, a versatile xenobiotic-degrading bacterium capable of utilizing sulfanilic acid.</title>
        <authorList>
            <person name="Hegedus B."/>
            <person name="Kos P.B."/>
            <person name="Balint B."/>
            <person name="Maroti G."/>
            <person name="Gan H.M."/>
            <person name="Perei K."/>
            <person name="Rakhely G."/>
        </authorList>
    </citation>
    <scope>NUCLEOTIDE SEQUENCE [LARGE SCALE GENOMIC DNA]</scope>
    <source>
        <strain evidence="8">SA1</strain>
    </source>
</reference>
<dbReference type="EMBL" id="CP017076">
    <property type="protein sequence ID" value="AOR78787.1"/>
    <property type="molecule type" value="Genomic_DNA"/>
</dbReference>
<dbReference type="eggNOG" id="COG1522">
    <property type="taxonomic scope" value="Bacteria"/>
</dbReference>